<dbReference type="OrthoDB" id="3057274at2759"/>
<dbReference type="InterPro" id="IPR011990">
    <property type="entry name" value="TPR-like_helical_dom_sf"/>
</dbReference>
<keyword evidence="3" id="KW-1185">Reference proteome</keyword>
<evidence type="ECO:0000313" key="2">
    <source>
        <dbReference type="EMBL" id="KAB5591453.1"/>
    </source>
</evidence>
<comment type="caution">
    <text evidence="2">The sequence shown here is derived from an EMBL/GenBank/DDBJ whole genome shotgun (WGS) entry which is preliminary data.</text>
</comment>
<name>A0A5N5QIV1_9AGAM</name>
<dbReference type="PANTHER" id="PTHR19959">
    <property type="entry name" value="KINESIN LIGHT CHAIN"/>
    <property type="match status" value="1"/>
</dbReference>
<reference evidence="2 3" key="1">
    <citation type="journal article" date="2019" name="Fungal Biol. Biotechnol.">
        <title>Draft genome sequence of fastidious pathogen Ceratobasidium theobromae, which causes vascular-streak dieback in Theobroma cacao.</title>
        <authorList>
            <person name="Ali S.S."/>
            <person name="Asman A."/>
            <person name="Shao J."/>
            <person name="Firmansyah A.P."/>
            <person name="Susilo A.W."/>
            <person name="Rosmana A."/>
            <person name="McMahon P."/>
            <person name="Junaid M."/>
            <person name="Guest D."/>
            <person name="Kheng T.Y."/>
            <person name="Meinhardt L.W."/>
            <person name="Bailey B.A."/>
        </authorList>
    </citation>
    <scope>NUCLEOTIDE SEQUENCE [LARGE SCALE GENOMIC DNA]</scope>
    <source>
        <strain evidence="2 3">CT2</strain>
    </source>
</reference>
<proteinExistence type="predicted"/>
<organism evidence="2 3">
    <name type="scientific">Ceratobasidium theobromae</name>
    <dbReference type="NCBI Taxonomy" id="1582974"/>
    <lineage>
        <taxon>Eukaryota</taxon>
        <taxon>Fungi</taxon>
        <taxon>Dikarya</taxon>
        <taxon>Basidiomycota</taxon>
        <taxon>Agaricomycotina</taxon>
        <taxon>Agaricomycetes</taxon>
        <taxon>Cantharellales</taxon>
        <taxon>Ceratobasidiaceae</taxon>
        <taxon>Ceratobasidium</taxon>
    </lineage>
</organism>
<dbReference type="PANTHER" id="PTHR19959:SF119">
    <property type="entry name" value="FUNGAL LIPASE-LIKE DOMAIN-CONTAINING PROTEIN"/>
    <property type="match status" value="1"/>
</dbReference>
<feature type="region of interest" description="Disordered" evidence="1">
    <location>
        <begin position="574"/>
        <end position="726"/>
    </location>
</feature>
<dbReference type="EMBL" id="SSOP01000104">
    <property type="protein sequence ID" value="KAB5591453.1"/>
    <property type="molecule type" value="Genomic_DNA"/>
</dbReference>
<dbReference type="Gene3D" id="1.25.40.10">
    <property type="entry name" value="Tetratricopeptide repeat domain"/>
    <property type="match status" value="2"/>
</dbReference>
<feature type="compositionally biased region" description="Polar residues" evidence="1">
    <location>
        <begin position="609"/>
        <end position="620"/>
    </location>
</feature>
<dbReference type="SUPFAM" id="SSF48452">
    <property type="entry name" value="TPR-like"/>
    <property type="match status" value="2"/>
</dbReference>
<protein>
    <submittedName>
        <fullName evidence="2">Uncharacterized protein</fullName>
    </submittedName>
</protein>
<feature type="compositionally biased region" description="Polar residues" evidence="1">
    <location>
        <begin position="79"/>
        <end position="101"/>
    </location>
</feature>
<dbReference type="Proteomes" id="UP000383932">
    <property type="component" value="Unassembled WGS sequence"/>
</dbReference>
<feature type="compositionally biased region" description="Low complexity" evidence="1">
    <location>
        <begin position="685"/>
        <end position="713"/>
    </location>
</feature>
<feature type="region of interest" description="Disordered" evidence="1">
    <location>
        <begin position="65"/>
        <end position="101"/>
    </location>
</feature>
<feature type="compositionally biased region" description="Basic residues" evidence="1">
    <location>
        <begin position="585"/>
        <end position="601"/>
    </location>
</feature>
<gene>
    <name evidence="2" type="ORF">CTheo_5098</name>
</gene>
<accession>A0A5N5QIV1</accession>
<evidence type="ECO:0000256" key="1">
    <source>
        <dbReference type="SAM" id="MobiDB-lite"/>
    </source>
</evidence>
<evidence type="ECO:0000313" key="3">
    <source>
        <dbReference type="Proteomes" id="UP000383932"/>
    </source>
</evidence>
<dbReference type="AlphaFoldDB" id="A0A5N5QIV1"/>
<sequence length="995" mass="110445">MKTLKSLCKYLSLRPPGEQQRSHLLPSVSSTIMNRVSQQSNRLKVVKSLRLDQLVRGGSLYGLPAEMKKPSLNPHRKVPNTSTTADGQQNSRSSTLRKTSADKQTQAYQSLHCLNHNLYKGVRGVGYIAKATSVDRNIPTYDENRLAPGLWSACTLWMTHLLELSGPASELVCEQLQEFLTNKFIFWIEFVTAHGQYMSLKRFLHWLKEKSAQFPLKIHFDGVEVANIMDTLSTCLEFMGRAEEAVEACRDRVEILRHICEKSSALEHRSKFGRALCALSRALSIQKQFEDALNASREAVEVQRKLYQECSMTEARVDIANSLHNQSFNLTHLGRHEEALEAIQETNTTFKELAPLDPAKYNSLFVESISTLSTKLSNLDHMEESLEMIRAAVAMRRQLVTDNPAEHTPGLAQGLHNLGVTLSDMEHHQEALISKQESVDIYRELAANRPTAYLDKVAHTLTSLSWEYSLCGQDDEAVIASKESVALYRTLVAKNPDQHTLGLHCSLERLADAYFDSGARGNARAARLELETILKGPDHVIKRSNNCHKAAVHHLIVHLIVTTNLDEYGDRYLSRESSWEPSSRPRYRQSRMGVIKRKRANAKKEAPKTGSSSNPGNSSAMKVPSTTKKSSKISIKKPNKTAGPTRNLKPRKAAKGRLEGVHEPVTGNSGDNAPPDNSVPTTEQLSLAPAPGLAPAPSLALNPDPDPNFNLNPTPDPDPNPNPNLALAPAFTYAPLPSPFPALPIPIVPKSQALAFSCLQRLNIGLDENIPGLGFLGSEGETIPKGYPTPLPSDLSLDCMFFINRLIHVPQPISDPLFDQLQEFVTNKFTLWFEFIAVYASYEGLSQLLTWMKSAQATRRLQLEGLAISSTLCDLAQRLTHMNRGWEAAMASLDCVGMLRLVCEQYPDPANYKELAVALCSCAHKCLMIGSFEVAVDIAQSSVDIYRALNNTSHMDVEGYYVSLMTLGHALILVGREEDARFVRHKGESVWAHTS</sequence>
<feature type="compositionally biased region" description="Basic residues" evidence="1">
    <location>
        <begin position="629"/>
        <end position="639"/>
    </location>
</feature>